<dbReference type="EMBL" id="NCVQ01000001">
    <property type="protein sequence ID" value="PWZ53877.1"/>
    <property type="molecule type" value="Genomic_DNA"/>
</dbReference>
<reference evidence="1" key="1">
    <citation type="journal article" date="2018" name="Nat. Genet.">
        <title>Extensive intraspecific gene order and gene structural variations between Mo17 and other maize genomes.</title>
        <authorList>
            <person name="Sun S."/>
            <person name="Zhou Y."/>
            <person name="Chen J."/>
            <person name="Shi J."/>
            <person name="Zhao H."/>
            <person name="Zhao H."/>
            <person name="Song W."/>
            <person name="Zhang M."/>
            <person name="Cui Y."/>
            <person name="Dong X."/>
            <person name="Liu H."/>
            <person name="Ma X."/>
            <person name="Jiao Y."/>
            <person name="Wang B."/>
            <person name="Wei X."/>
            <person name="Stein J.C."/>
            <person name="Glaubitz J.C."/>
            <person name="Lu F."/>
            <person name="Yu G."/>
            <person name="Liang C."/>
            <person name="Fengler K."/>
            <person name="Li B."/>
            <person name="Rafalski A."/>
            <person name="Schnable P.S."/>
            <person name="Ware D.H."/>
            <person name="Buckler E.S."/>
            <person name="Lai J."/>
        </authorList>
    </citation>
    <scope>NUCLEOTIDE SEQUENCE [LARGE SCALE GENOMIC DNA]</scope>
    <source>
        <tissue evidence="1">Seedling</tissue>
    </source>
</reference>
<name>A0A317Y592_MAIZE</name>
<gene>
    <name evidence="1" type="ORF">Zm00014a_020611</name>
</gene>
<sequence length="10" mass="1091">MGRRGSGRSQ</sequence>
<protein>
    <submittedName>
        <fullName evidence="1">Uncharacterized protein</fullName>
    </submittedName>
</protein>
<evidence type="ECO:0000313" key="1">
    <source>
        <dbReference type="EMBL" id="PWZ53877.1"/>
    </source>
</evidence>
<dbReference type="Proteomes" id="UP000251960">
    <property type="component" value="Chromosome 1"/>
</dbReference>
<organism evidence="1">
    <name type="scientific">Zea mays</name>
    <name type="common">Maize</name>
    <dbReference type="NCBI Taxonomy" id="4577"/>
    <lineage>
        <taxon>Eukaryota</taxon>
        <taxon>Viridiplantae</taxon>
        <taxon>Streptophyta</taxon>
        <taxon>Embryophyta</taxon>
        <taxon>Tracheophyta</taxon>
        <taxon>Spermatophyta</taxon>
        <taxon>Magnoliopsida</taxon>
        <taxon>Liliopsida</taxon>
        <taxon>Poales</taxon>
        <taxon>Poaceae</taxon>
        <taxon>PACMAD clade</taxon>
        <taxon>Panicoideae</taxon>
        <taxon>Andropogonodae</taxon>
        <taxon>Andropogoneae</taxon>
        <taxon>Tripsacinae</taxon>
        <taxon>Zea</taxon>
    </lineage>
</organism>
<comment type="caution">
    <text evidence="1">The sequence shown here is derived from an EMBL/GenBank/DDBJ whole genome shotgun (WGS) entry which is preliminary data.</text>
</comment>
<proteinExistence type="predicted"/>
<accession>A0A317Y592</accession>